<dbReference type="OrthoDB" id="10262308at2759"/>
<evidence type="ECO:0000259" key="8">
    <source>
        <dbReference type="Pfam" id="PF17777"/>
    </source>
</evidence>
<dbReference type="InterPro" id="IPR043164">
    <property type="entry name" value="Ribosomal_uL10-like_insert_sf"/>
</dbReference>
<proteinExistence type="inferred from homology"/>
<dbReference type="Gene3D" id="3.30.70.1730">
    <property type="match status" value="1"/>
</dbReference>
<dbReference type="STRING" id="10195.A0A3M7PYZ6"/>
<dbReference type="FunFam" id="3.90.105.20:FF:000003">
    <property type="entry name" value="Ribosome assembly factor mrt4"/>
    <property type="match status" value="1"/>
</dbReference>
<keyword evidence="4 6" id="KW-0963">Cytoplasm</keyword>
<dbReference type="InterPro" id="IPR051742">
    <property type="entry name" value="Ribosome_Assembly_uL10"/>
</dbReference>
<evidence type="ECO:0000256" key="4">
    <source>
        <dbReference type="ARBA" id="ARBA00022490"/>
    </source>
</evidence>
<dbReference type="InterPro" id="IPR043141">
    <property type="entry name" value="Ribosomal_uL10-like_sf"/>
</dbReference>
<dbReference type="Gene3D" id="3.90.105.20">
    <property type="match status" value="1"/>
</dbReference>
<dbReference type="AlphaFoldDB" id="A0A3M7PYZ6"/>
<comment type="function">
    <text evidence="1 6">Component of the ribosome assembly machinery. Nuclear paralog of the ribosomal protein P0, it binds pre-60S subunits at an early stage of assembly in the nucleolus, and is replaced by P0 in cytoplasmic pre-60S subunits and mature 80S ribosomes.</text>
</comment>
<dbReference type="GO" id="GO:0005737">
    <property type="term" value="C:cytoplasm"/>
    <property type="evidence" value="ECO:0007669"/>
    <property type="project" value="UniProtKB-SubCell"/>
</dbReference>
<dbReference type="Pfam" id="PF17777">
    <property type="entry name" value="RL10P_insert"/>
    <property type="match status" value="1"/>
</dbReference>
<dbReference type="GO" id="GO:0003723">
    <property type="term" value="F:RNA binding"/>
    <property type="evidence" value="ECO:0007669"/>
    <property type="project" value="TreeGrafter"/>
</dbReference>
<evidence type="ECO:0000256" key="2">
    <source>
        <dbReference type="ARBA" id="ARBA00008889"/>
    </source>
</evidence>
<evidence type="ECO:0000313" key="10">
    <source>
        <dbReference type="Proteomes" id="UP000276133"/>
    </source>
</evidence>
<dbReference type="GO" id="GO:0005730">
    <property type="term" value="C:nucleolus"/>
    <property type="evidence" value="ECO:0007669"/>
    <property type="project" value="UniProtKB-SubCell"/>
</dbReference>
<dbReference type="SUPFAM" id="SSF160369">
    <property type="entry name" value="Ribosomal protein L10-like"/>
    <property type="match status" value="1"/>
</dbReference>
<comment type="similarity">
    <text evidence="2 6">Belongs to the universal ribosomal protein uL10 family.</text>
</comment>
<feature type="domain" description="Large ribosomal subunit protein uL10-like insertion" evidence="8">
    <location>
        <begin position="125"/>
        <end position="194"/>
    </location>
</feature>
<dbReference type="GO" id="GO:0000027">
    <property type="term" value="P:ribosomal large subunit assembly"/>
    <property type="evidence" value="ECO:0007669"/>
    <property type="project" value="InterPro"/>
</dbReference>
<feature type="region of interest" description="Disordered" evidence="7">
    <location>
        <begin position="220"/>
        <end position="258"/>
    </location>
</feature>
<dbReference type="GO" id="GO:0006364">
    <property type="term" value="P:rRNA processing"/>
    <property type="evidence" value="ECO:0007669"/>
    <property type="project" value="TreeGrafter"/>
</dbReference>
<keyword evidence="6" id="KW-0690">Ribosome biogenesis</keyword>
<dbReference type="PANTHER" id="PTHR45841">
    <property type="entry name" value="MRNA TURNOVER PROTEIN 4 MRTO4"/>
    <property type="match status" value="1"/>
</dbReference>
<dbReference type="Proteomes" id="UP000276133">
    <property type="component" value="Unassembled WGS sequence"/>
</dbReference>
<comment type="caution">
    <text evidence="9">The sequence shown here is derived from an EMBL/GenBank/DDBJ whole genome shotgun (WGS) entry which is preliminary data.</text>
</comment>
<sequence>MPKSKRDRTVSLTVTKKKGLEFKQNLISEIRECLDTHDNLFIISMFNQRNLFLKELRQKWTDSKFLFGKNKVIALALGRDPESEYKENLNKVTPYLVGNVGLLFTNKTKEEVLNYFQEYECPDYARSGNVATEDVTINAGPLTQFQHTMEPQLRKLGMHTSLKKGIVTLDMDFVVCKKGDKLTPEQARLLKLFEYMQATFKVNVKVYWNKNGDYEIIDSTLEAENNENADSQGDESEKEMEQSDDEDKPIKKKLKNRK</sequence>
<dbReference type="InterPro" id="IPR040637">
    <property type="entry name" value="Ribosomal_uL10-like_insert"/>
</dbReference>
<comment type="subunit">
    <text evidence="3 6">Associates with the pre-60S ribosomal particle.</text>
</comment>
<dbReference type="FunFam" id="3.30.70.1730:FF:000005">
    <property type="entry name" value="Ribosome assembly factor mrt4"/>
    <property type="match status" value="1"/>
</dbReference>
<dbReference type="Pfam" id="PF00466">
    <property type="entry name" value="Ribosomal_L10"/>
    <property type="match status" value="1"/>
</dbReference>
<organism evidence="9 10">
    <name type="scientific">Brachionus plicatilis</name>
    <name type="common">Marine rotifer</name>
    <name type="synonym">Brachionus muelleri</name>
    <dbReference type="NCBI Taxonomy" id="10195"/>
    <lineage>
        <taxon>Eukaryota</taxon>
        <taxon>Metazoa</taxon>
        <taxon>Spiralia</taxon>
        <taxon>Gnathifera</taxon>
        <taxon>Rotifera</taxon>
        <taxon>Eurotatoria</taxon>
        <taxon>Monogononta</taxon>
        <taxon>Pseudotrocha</taxon>
        <taxon>Ploima</taxon>
        <taxon>Brachionidae</taxon>
        <taxon>Brachionus</taxon>
    </lineage>
</organism>
<evidence type="ECO:0000256" key="1">
    <source>
        <dbReference type="ARBA" id="ARBA00004046"/>
    </source>
</evidence>
<evidence type="ECO:0000256" key="5">
    <source>
        <dbReference type="ARBA" id="ARBA00023242"/>
    </source>
</evidence>
<accession>A0A3M7PYZ6</accession>
<protein>
    <recommendedName>
        <fullName evidence="6">Ribosome assembly factor mrt4</fullName>
    </recommendedName>
</protein>
<evidence type="ECO:0000256" key="6">
    <source>
        <dbReference type="RuleBase" id="RU364039"/>
    </source>
</evidence>
<dbReference type="InterPro" id="IPR001790">
    <property type="entry name" value="Ribosomal_uL10"/>
</dbReference>
<dbReference type="GO" id="GO:0030687">
    <property type="term" value="C:preribosome, large subunit precursor"/>
    <property type="evidence" value="ECO:0007669"/>
    <property type="project" value="TreeGrafter"/>
</dbReference>
<dbReference type="CDD" id="cd05796">
    <property type="entry name" value="Ribosomal_P0_like"/>
    <property type="match status" value="1"/>
</dbReference>
<reference evidence="9 10" key="1">
    <citation type="journal article" date="2018" name="Sci. Rep.">
        <title>Genomic signatures of local adaptation to the degree of environmental predictability in rotifers.</title>
        <authorList>
            <person name="Franch-Gras L."/>
            <person name="Hahn C."/>
            <person name="Garcia-Roger E.M."/>
            <person name="Carmona M.J."/>
            <person name="Serra M."/>
            <person name="Gomez A."/>
        </authorList>
    </citation>
    <scope>NUCLEOTIDE SEQUENCE [LARGE SCALE GENOMIC DNA]</scope>
    <source>
        <strain evidence="9">HYR1</strain>
    </source>
</reference>
<evidence type="ECO:0000313" key="9">
    <source>
        <dbReference type="EMBL" id="RNA04320.1"/>
    </source>
</evidence>
<dbReference type="EMBL" id="REGN01008155">
    <property type="protein sequence ID" value="RNA04320.1"/>
    <property type="molecule type" value="Genomic_DNA"/>
</dbReference>
<evidence type="ECO:0000256" key="3">
    <source>
        <dbReference type="ARBA" id="ARBA00011117"/>
    </source>
</evidence>
<name>A0A3M7PYZ6_BRAPC</name>
<feature type="compositionally biased region" description="Acidic residues" evidence="7">
    <location>
        <begin position="224"/>
        <end position="247"/>
    </location>
</feature>
<keyword evidence="5 6" id="KW-0539">Nucleus</keyword>
<gene>
    <name evidence="9" type="ORF">BpHYR1_015628</name>
</gene>
<evidence type="ECO:0000256" key="7">
    <source>
        <dbReference type="SAM" id="MobiDB-lite"/>
    </source>
</evidence>
<comment type="subcellular location">
    <subcellularLocation>
        <location evidence="6">Cytoplasm</location>
    </subcellularLocation>
    <subcellularLocation>
        <location evidence="6">Nucleus</location>
        <location evidence="6">Nucleolus</location>
    </subcellularLocation>
</comment>
<dbReference type="PANTHER" id="PTHR45841:SF1">
    <property type="entry name" value="MRNA TURNOVER PROTEIN 4 HOMOLOG"/>
    <property type="match status" value="1"/>
</dbReference>
<keyword evidence="10" id="KW-1185">Reference proteome</keyword>
<dbReference type="GO" id="GO:0000956">
    <property type="term" value="P:nuclear-transcribed mRNA catabolic process"/>
    <property type="evidence" value="ECO:0007669"/>
    <property type="project" value="TreeGrafter"/>
</dbReference>
<dbReference type="InterPro" id="IPR033867">
    <property type="entry name" value="Mrt4"/>
</dbReference>